<name>A0A5J4KD60_9CHLR</name>
<evidence type="ECO:0000313" key="2">
    <source>
        <dbReference type="Proteomes" id="UP000326912"/>
    </source>
</evidence>
<dbReference type="Proteomes" id="UP000326912">
    <property type="component" value="Unassembled WGS sequence"/>
</dbReference>
<comment type="caution">
    <text evidence="1">The sequence shown here is derived from an EMBL/GenBank/DDBJ whole genome shotgun (WGS) entry which is preliminary data.</text>
</comment>
<gene>
    <name evidence="1" type="ORF">KDW_09900</name>
</gene>
<organism evidence="1 2">
    <name type="scientific">Dictyobacter vulcani</name>
    <dbReference type="NCBI Taxonomy" id="2607529"/>
    <lineage>
        <taxon>Bacteria</taxon>
        <taxon>Bacillati</taxon>
        <taxon>Chloroflexota</taxon>
        <taxon>Ktedonobacteria</taxon>
        <taxon>Ktedonobacterales</taxon>
        <taxon>Dictyobacteraceae</taxon>
        <taxon>Dictyobacter</taxon>
    </lineage>
</organism>
<protein>
    <submittedName>
        <fullName evidence="1">Uncharacterized protein</fullName>
    </submittedName>
</protein>
<keyword evidence="2" id="KW-1185">Reference proteome</keyword>
<reference evidence="1 2" key="1">
    <citation type="submission" date="2019-10" db="EMBL/GenBank/DDBJ databases">
        <title>Dictyobacter vulcani sp. nov., within the class Ktedonobacteria, isolated from soil of volcanic Mt. Zao.</title>
        <authorList>
            <person name="Zheng Y."/>
            <person name="Wang C.M."/>
            <person name="Sakai Y."/>
            <person name="Abe K."/>
            <person name="Yokota A."/>
            <person name="Yabe S."/>
        </authorList>
    </citation>
    <scope>NUCLEOTIDE SEQUENCE [LARGE SCALE GENOMIC DNA]</scope>
    <source>
        <strain evidence="1 2">W12</strain>
    </source>
</reference>
<evidence type="ECO:0000313" key="1">
    <source>
        <dbReference type="EMBL" id="GER86828.1"/>
    </source>
</evidence>
<accession>A0A5J4KD60</accession>
<dbReference type="RefSeq" id="WP_162004952.1">
    <property type="nucleotide sequence ID" value="NZ_BKZW01000001.1"/>
</dbReference>
<proteinExistence type="predicted"/>
<dbReference type="AlphaFoldDB" id="A0A5J4KD60"/>
<sequence>MSTQKPGYLAKVPVMKKAPGNSLFPSADLRVQVSIALWIDLSGGHHQAVKISSRFY</sequence>
<dbReference type="EMBL" id="BKZW01000001">
    <property type="protein sequence ID" value="GER86828.1"/>
    <property type="molecule type" value="Genomic_DNA"/>
</dbReference>